<organism evidence="1 2">
    <name type="scientific">Paenibacillus radicis</name>
    <name type="common">ex Xue et al. 2023</name>
    <dbReference type="NCBI Taxonomy" id="2972489"/>
    <lineage>
        <taxon>Bacteria</taxon>
        <taxon>Bacillati</taxon>
        <taxon>Bacillota</taxon>
        <taxon>Bacilli</taxon>
        <taxon>Bacillales</taxon>
        <taxon>Paenibacillaceae</taxon>
        <taxon>Paenibacillus</taxon>
    </lineage>
</organism>
<evidence type="ECO:0000313" key="1">
    <source>
        <dbReference type="EMBL" id="MCR8634577.1"/>
    </source>
</evidence>
<dbReference type="RefSeq" id="WP_258216133.1">
    <property type="nucleotide sequence ID" value="NZ_JANQBD010000020.1"/>
</dbReference>
<dbReference type="EMBL" id="JANQBD010000020">
    <property type="protein sequence ID" value="MCR8634577.1"/>
    <property type="molecule type" value="Genomic_DNA"/>
</dbReference>
<name>A0ABT1YN26_9BACL</name>
<keyword evidence="2" id="KW-1185">Reference proteome</keyword>
<gene>
    <name evidence="1" type="ORF">NV381_25605</name>
</gene>
<dbReference type="Proteomes" id="UP001300012">
    <property type="component" value="Unassembled WGS sequence"/>
</dbReference>
<evidence type="ECO:0000313" key="2">
    <source>
        <dbReference type="Proteomes" id="UP001300012"/>
    </source>
</evidence>
<comment type="caution">
    <text evidence="1">The sequence shown here is derived from an EMBL/GenBank/DDBJ whole genome shotgun (WGS) entry which is preliminary data.</text>
</comment>
<evidence type="ECO:0008006" key="3">
    <source>
        <dbReference type="Google" id="ProtNLM"/>
    </source>
</evidence>
<accession>A0ABT1YN26</accession>
<reference evidence="1 2" key="1">
    <citation type="submission" date="2022-08" db="EMBL/GenBank/DDBJ databases">
        <title>Paenibacillus endoradicis sp. nov., Paenibacillus radicibacter sp. nov and Paenibacillus pararadicis sp. nov., three cold-adapted plant growth-promoting bacteria isolated from root of Larix gmelinii in Great Khingan.</title>
        <authorList>
            <person name="Xue H."/>
        </authorList>
    </citation>
    <scope>NUCLEOTIDE SEQUENCE [LARGE SCALE GENOMIC DNA]</scope>
    <source>
        <strain evidence="1 2">N5-1-1-5</strain>
    </source>
</reference>
<protein>
    <recommendedName>
        <fullName evidence="3">DUF4025 domain-containing protein</fullName>
    </recommendedName>
</protein>
<sequence>MPKEKINIETDGNPETVYEDTAAHERTGFMVEDTKQISYEDVNDDVVEIKY</sequence>
<proteinExistence type="predicted"/>